<evidence type="ECO:0000256" key="1">
    <source>
        <dbReference type="ARBA" id="ARBA00008874"/>
    </source>
</evidence>
<accession>A0AAN6TBX0</accession>
<reference evidence="11" key="2">
    <citation type="submission" date="2023-05" db="EMBL/GenBank/DDBJ databases">
        <authorList>
            <consortium name="Lawrence Berkeley National Laboratory"/>
            <person name="Steindorff A."/>
            <person name="Hensen N."/>
            <person name="Bonometti L."/>
            <person name="Westerberg I."/>
            <person name="Brannstrom I.O."/>
            <person name="Guillou S."/>
            <person name="Cros-Aarteil S."/>
            <person name="Calhoun S."/>
            <person name="Haridas S."/>
            <person name="Kuo A."/>
            <person name="Mondo S."/>
            <person name="Pangilinan J."/>
            <person name="Riley R."/>
            <person name="Labutti K."/>
            <person name="Andreopoulos B."/>
            <person name="Lipzen A."/>
            <person name="Chen C."/>
            <person name="Yanf M."/>
            <person name="Daum C."/>
            <person name="Ng V."/>
            <person name="Clum A."/>
            <person name="Ohm R."/>
            <person name="Martin F."/>
            <person name="Silar P."/>
            <person name="Natvig D."/>
            <person name="Lalanne C."/>
            <person name="Gautier V."/>
            <person name="Ament-Velasquez S.L."/>
            <person name="Kruys A."/>
            <person name="Hutchinson M.I."/>
            <person name="Powell A.J."/>
            <person name="Barry K."/>
            <person name="Miller A.N."/>
            <person name="Grigoriev I.V."/>
            <person name="Debuchy R."/>
            <person name="Gladieux P."/>
            <person name="Thoren M.H."/>
            <person name="Johannesson H."/>
        </authorList>
    </citation>
    <scope>NUCLEOTIDE SEQUENCE</scope>
    <source>
        <strain evidence="11">CBS 508.74</strain>
    </source>
</reference>
<evidence type="ECO:0000256" key="9">
    <source>
        <dbReference type="SAM" id="MobiDB-lite"/>
    </source>
</evidence>
<dbReference type="AlphaFoldDB" id="A0AAN6TBX0"/>
<feature type="compositionally biased region" description="Low complexity" evidence="9">
    <location>
        <begin position="301"/>
        <end position="313"/>
    </location>
</feature>
<dbReference type="PANTHER" id="PTHR48012:SF10">
    <property type="entry name" value="FI20177P1"/>
    <property type="match status" value="1"/>
</dbReference>
<dbReference type="RefSeq" id="XP_064669068.1">
    <property type="nucleotide sequence ID" value="XM_064818587.1"/>
</dbReference>
<feature type="domain" description="Protein kinase" evidence="10">
    <location>
        <begin position="29"/>
        <end position="337"/>
    </location>
</feature>
<evidence type="ECO:0000313" key="12">
    <source>
        <dbReference type="Proteomes" id="UP001302812"/>
    </source>
</evidence>
<dbReference type="SMART" id="SM00220">
    <property type="entry name" value="S_TKc"/>
    <property type="match status" value="1"/>
</dbReference>
<feature type="region of interest" description="Disordered" evidence="9">
    <location>
        <begin position="301"/>
        <end position="337"/>
    </location>
</feature>
<keyword evidence="12" id="KW-1185">Reference proteome</keyword>
<dbReference type="EMBL" id="MU853345">
    <property type="protein sequence ID" value="KAK4111498.1"/>
    <property type="molecule type" value="Genomic_DNA"/>
</dbReference>
<protein>
    <recommendedName>
        <fullName evidence="10">Protein kinase domain-containing protein</fullName>
    </recommendedName>
</protein>
<dbReference type="GO" id="GO:0005737">
    <property type="term" value="C:cytoplasm"/>
    <property type="evidence" value="ECO:0007669"/>
    <property type="project" value="TreeGrafter"/>
</dbReference>
<dbReference type="GO" id="GO:0005524">
    <property type="term" value="F:ATP binding"/>
    <property type="evidence" value="ECO:0007669"/>
    <property type="project" value="UniProtKB-KW"/>
</dbReference>
<comment type="caution">
    <text evidence="11">The sequence shown here is derived from an EMBL/GenBank/DDBJ whole genome shotgun (WGS) entry which is preliminary data.</text>
</comment>
<reference evidence="11" key="1">
    <citation type="journal article" date="2023" name="Mol. Phylogenet. Evol.">
        <title>Genome-scale phylogeny and comparative genomics of the fungal order Sordariales.</title>
        <authorList>
            <person name="Hensen N."/>
            <person name="Bonometti L."/>
            <person name="Westerberg I."/>
            <person name="Brannstrom I.O."/>
            <person name="Guillou S."/>
            <person name="Cros-Aarteil S."/>
            <person name="Calhoun S."/>
            <person name="Haridas S."/>
            <person name="Kuo A."/>
            <person name="Mondo S."/>
            <person name="Pangilinan J."/>
            <person name="Riley R."/>
            <person name="LaButti K."/>
            <person name="Andreopoulos B."/>
            <person name="Lipzen A."/>
            <person name="Chen C."/>
            <person name="Yan M."/>
            <person name="Daum C."/>
            <person name="Ng V."/>
            <person name="Clum A."/>
            <person name="Steindorff A."/>
            <person name="Ohm R.A."/>
            <person name="Martin F."/>
            <person name="Silar P."/>
            <person name="Natvig D.O."/>
            <person name="Lalanne C."/>
            <person name="Gautier V."/>
            <person name="Ament-Velasquez S.L."/>
            <person name="Kruys A."/>
            <person name="Hutchinson M.I."/>
            <person name="Powell A.J."/>
            <person name="Barry K."/>
            <person name="Miller A.N."/>
            <person name="Grigoriev I.V."/>
            <person name="Debuchy R."/>
            <person name="Gladieux P."/>
            <person name="Hiltunen Thoren M."/>
            <person name="Johannesson H."/>
        </authorList>
    </citation>
    <scope>NUCLEOTIDE SEQUENCE</scope>
    <source>
        <strain evidence="11">CBS 508.74</strain>
    </source>
</reference>
<feature type="compositionally biased region" description="Basic residues" evidence="9">
    <location>
        <begin position="327"/>
        <end position="337"/>
    </location>
</feature>
<evidence type="ECO:0000256" key="3">
    <source>
        <dbReference type="ARBA" id="ARBA00022679"/>
    </source>
</evidence>
<dbReference type="Pfam" id="PF00069">
    <property type="entry name" value="Pkinase"/>
    <property type="match status" value="1"/>
</dbReference>
<evidence type="ECO:0000313" key="11">
    <source>
        <dbReference type="EMBL" id="KAK4111498.1"/>
    </source>
</evidence>
<keyword evidence="6" id="KW-0067">ATP-binding</keyword>
<keyword evidence="5" id="KW-0418">Kinase</keyword>
<keyword evidence="4" id="KW-0547">Nucleotide-binding</keyword>
<proteinExistence type="inferred from homology"/>
<dbReference type="Proteomes" id="UP001302812">
    <property type="component" value="Unassembled WGS sequence"/>
</dbReference>
<evidence type="ECO:0000256" key="4">
    <source>
        <dbReference type="ARBA" id="ARBA00022741"/>
    </source>
</evidence>
<dbReference type="GO" id="GO:0004674">
    <property type="term" value="F:protein serine/threonine kinase activity"/>
    <property type="evidence" value="ECO:0007669"/>
    <property type="project" value="UniProtKB-KW"/>
</dbReference>
<evidence type="ECO:0000256" key="8">
    <source>
        <dbReference type="ARBA" id="ARBA00048679"/>
    </source>
</evidence>
<comment type="similarity">
    <text evidence="1">Belongs to the protein kinase superfamily. STE Ser/Thr protein kinase family. STE20 subfamily.</text>
</comment>
<evidence type="ECO:0000256" key="7">
    <source>
        <dbReference type="ARBA" id="ARBA00047899"/>
    </source>
</evidence>
<organism evidence="11 12">
    <name type="scientific">Canariomyces notabilis</name>
    <dbReference type="NCBI Taxonomy" id="2074819"/>
    <lineage>
        <taxon>Eukaryota</taxon>
        <taxon>Fungi</taxon>
        <taxon>Dikarya</taxon>
        <taxon>Ascomycota</taxon>
        <taxon>Pezizomycotina</taxon>
        <taxon>Sordariomycetes</taxon>
        <taxon>Sordariomycetidae</taxon>
        <taxon>Sordariales</taxon>
        <taxon>Chaetomiaceae</taxon>
        <taxon>Canariomyces</taxon>
    </lineage>
</organism>
<keyword evidence="3" id="KW-0808">Transferase</keyword>
<dbReference type="PROSITE" id="PS50011">
    <property type="entry name" value="PROTEIN_KINASE_DOM"/>
    <property type="match status" value="1"/>
</dbReference>
<dbReference type="GeneID" id="89942713"/>
<sequence>MPRPVISSKDDVVAVDFHDRKGNSVCSLYYRWELGDADEEDELYYARMPGDKSQHAIQQINAALEKMPAERIFFPLPIPWPRYQTRVTVASTPHAEPEDGIFLKRPWLLDLDYPQITNRPEALAMMFADEVRVLERLSRFPPHPNIVQYHGCRVRKGRVTAIQLGRVEGSSLAIHMRSGRPVDKAAILAGLTSAVDHLHRVVGIAHNDISPMNIMVSPDGRIPTLIDFGSADLLGAELSHRPFGTFGEDPLDLDEKTLYDGPSGDPTSRKSRDLASLKRLAVWLDDPQAVDSVCPEAHACADANSPAADSNSDTCHDAGEMKEARRPVKRKLSAGDT</sequence>
<dbReference type="PANTHER" id="PTHR48012">
    <property type="entry name" value="STERILE20-LIKE KINASE, ISOFORM B-RELATED"/>
    <property type="match status" value="1"/>
</dbReference>
<evidence type="ECO:0000259" key="10">
    <source>
        <dbReference type="PROSITE" id="PS50011"/>
    </source>
</evidence>
<dbReference type="InterPro" id="IPR050629">
    <property type="entry name" value="STE20/SPS1-PAK"/>
</dbReference>
<evidence type="ECO:0000256" key="5">
    <source>
        <dbReference type="ARBA" id="ARBA00022777"/>
    </source>
</evidence>
<feature type="compositionally biased region" description="Basic and acidic residues" evidence="9">
    <location>
        <begin position="314"/>
        <end position="326"/>
    </location>
</feature>
<evidence type="ECO:0000256" key="2">
    <source>
        <dbReference type="ARBA" id="ARBA00022527"/>
    </source>
</evidence>
<comment type="catalytic activity">
    <reaction evidence="8">
        <text>L-seryl-[protein] + ATP = O-phospho-L-seryl-[protein] + ADP + H(+)</text>
        <dbReference type="Rhea" id="RHEA:17989"/>
        <dbReference type="Rhea" id="RHEA-COMP:9863"/>
        <dbReference type="Rhea" id="RHEA-COMP:11604"/>
        <dbReference type="ChEBI" id="CHEBI:15378"/>
        <dbReference type="ChEBI" id="CHEBI:29999"/>
        <dbReference type="ChEBI" id="CHEBI:30616"/>
        <dbReference type="ChEBI" id="CHEBI:83421"/>
        <dbReference type="ChEBI" id="CHEBI:456216"/>
        <dbReference type="EC" id="2.7.11.1"/>
    </reaction>
</comment>
<comment type="catalytic activity">
    <reaction evidence="7">
        <text>L-threonyl-[protein] + ATP = O-phospho-L-threonyl-[protein] + ADP + H(+)</text>
        <dbReference type="Rhea" id="RHEA:46608"/>
        <dbReference type="Rhea" id="RHEA-COMP:11060"/>
        <dbReference type="Rhea" id="RHEA-COMP:11605"/>
        <dbReference type="ChEBI" id="CHEBI:15378"/>
        <dbReference type="ChEBI" id="CHEBI:30013"/>
        <dbReference type="ChEBI" id="CHEBI:30616"/>
        <dbReference type="ChEBI" id="CHEBI:61977"/>
        <dbReference type="ChEBI" id="CHEBI:456216"/>
        <dbReference type="EC" id="2.7.11.1"/>
    </reaction>
</comment>
<dbReference type="Gene3D" id="1.10.510.10">
    <property type="entry name" value="Transferase(Phosphotransferase) domain 1"/>
    <property type="match status" value="1"/>
</dbReference>
<dbReference type="InterPro" id="IPR000719">
    <property type="entry name" value="Prot_kinase_dom"/>
</dbReference>
<dbReference type="SUPFAM" id="SSF56112">
    <property type="entry name" value="Protein kinase-like (PK-like)"/>
    <property type="match status" value="1"/>
</dbReference>
<dbReference type="InterPro" id="IPR011009">
    <property type="entry name" value="Kinase-like_dom_sf"/>
</dbReference>
<evidence type="ECO:0000256" key="6">
    <source>
        <dbReference type="ARBA" id="ARBA00022840"/>
    </source>
</evidence>
<gene>
    <name evidence="11" type="ORF">N656DRAFT_829818</name>
</gene>
<keyword evidence="2" id="KW-0723">Serine/threonine-protein kinase</keyword>
<name>A0AAN6TBX0_9PEZI</name>